<comment type="similarity">
    <text evidence="1">Belongs to the GSP E family.</text>
</comment>
<name>A0A3G8HB24_9BURK</name>
<dbReference type="KEGG" id="cpau:EHF44_28175"/>
<protein>
    <submittedName>
        <fullName evidence="5">Pilus assembly protein</fullName>
    </submittedName>
</protein>
<keyword evidence="5" id="KW-0614">Plasmid</keyword>
<dbReference type="PANTHER" id="PTHR30258">
    <property type="entry name" value="TYPE II SECRETION SYSTEM PROTEIN GSPE-RELATED"/>
    <property type="match status" value="1"/>
</dbReference>
<dbReference type="AlphaFoldDB" id="A0A3G8HB24"/>
<proteinExistence type="inferred from homology"/>
<dbReference type="GO" id="GO:0005524">
    <property type="term" value="F:ATP binding"/>
    <property type="evidence" value="ECO:0007669"/>
    <property type="project" value="UniProtKB-KW"/>
</dbReference>
<dbReference type="OrthoDB" id="5790493at2"/>
<organism evidence="5 6">
    <name type="scientific">Cupriavidus pauculus</name>
    <dbReference type="NCBI Taxonomy" id="82633"/>
    <lineage>
        <taxon>Bacteria</taxon>
        <taxon>Pseudomonadati</taxon>
        <taxon>Pseudomonadota</taxon>
        <taxon>Betaproteobacteria</taxon>
        <taxon>Burkholderiales</taxon>
        <taxon>Burkholderiaceae</taxon>
        <taxon>Cupriavidus</taxon>
    </lineage>
</organism>
<dbReference type="Gene3D" id="3.40.50.300">
    <property type="entry name" value="P-loop containing nucleotide triphosphate hydrolases"/>
    <property type="match status" value="1"/>
</dbReference>
<dbReference type="Proteomes" id="UP000270411">
    <property type="component" value="Plasmid unnamed2"/>
</dbReference>
<dbReference type="GO" id="GO:0005886">
    <property type="term" value="C:plasma membrane"/>
    <property type="evidence" value="ECO:0007669"/>
    <property type="project" value="TreeGrafter"/>
</dbReference>
<evidence type="ECO:0000256" key="3">
    <source>
        <dbReference type="ARBA" id="ARBA00022840"/>
    </source>
</evidence>
<accession>A0A3G8HB24</accession>
<feature type="domain" description="Bacterial type II secretion system protein E" evidence="4">
    <location>
        <begin position="179"/>
        <end position="552"/>
    </location>
</feature>
<dbReference type="InterPro" id="IPR027417">
    <property type="entry name" value="P-loop_NTPase"/>
</dbReference>
<evidence type="ECO:0000313" key="6">
    <source>
        <dbReference type="Proteomes" id="UP000270411"/>
    </source>
</evidence>
<evidence type="ECO:0000259" key="4">
    <source>
        <dbReference type="Pfam" id="PF00437"/>
    </source>
</evidence>
<dbReference type="PANTHER" id="PTHR30258:SF1">
    <property type="entry name" value="PROTEIN TRANSPORT PROTEIN HOFB HOMOLOG"/>
    <property type="match status" value="1"/>
</dbReference>
<dbReference type="RefSeq" id="WP_124687049.1">
    <property type="nucleotide sequence ID" value="NZ_CP033971.1"/>
</dbReference>
<dbReference type="InterPro" id="IPR001482">
    <property type="entry name" value="T2SS/T4SS_dom"/>
</dbReference>
<dbReference type="GO" id="GO:0016887">
    <property type="term" value="F:ATP hydrolysis activity"/>
    <property type="evidence" value="ECO:0007669"/>
    <property type="project" value="TreeGrafter"/>
</dbReference>
<dbReference type="Pfam" id="PF00437">
    <property type="entry name" value="T2SSE"/>
    <property type="match status" value="1"/>
</dbReference>
<dbReference type="Gene3D" id="3.30.450.90">
    <property type="match status" value="1"/>
</dbReference>
<evidence type="ECO:0000256" key="2">
    <source>
        <dbReference type="ARBA" id="ARBA00022741"/>
    </source>
</evidence>
<reference evidence="6" key="1">
    <citation type="submission" date="2018-11" db="EMBL/GenBank/DDBJ databases">
        <title>FDA dAtabase for Regulatory Grade micrObial Sequences (FDA-ARGOS): Supporting development and validation of Infectious Disease Dx tests.</title>
        <authorList>
            <person name="Goldberg B."/>
            <person name="Campos J."/>
            <person name="Tallon L."/>
            <person name="Sadzewicz L."/>
            <person name="Zhao X."/>
            <person name="Vavikolanu K."/>
            <person name="Mehta A."/>
            <person name="Aluvathingal J."/>
            <person name="Nadendla S."/>
            <person name="Geyer C."/>
            <person name="Nandy P."/>
            <person name="Yan Y."/>
            <person name="Sichtig H."/>
        </authorList>
    </citation>
    <scope>NUCLEOTIDE SEQUENCE [LARGE SCALE GENOMIC DNA]</scope>
    <source>
        <strain evidence="6">FDAARGOS_614</strain>
        <plasmid evidence="6">unnamed2</plasmid>
    </source>
</reference>
<gene>
    <name evidence="5" type="ORF">EHF44_28175</name>
</gene>
<evidence type="ECO:0000256" key="1">
    <source>
        <dbReference type="ARBA" id="ARBA00006611"/>
    </source>
</evidence>
<dbReference type="EMBL" id="CP033971">
    <property type="protein sequence ID" value="AZG17320.1"/>
    <property type="molecule type" value="Genomic_DNA"/>
</dbReference>
<dbReference type="SUPFAM" id="SSF52540">
    <property type="entry name" value="P-loop containing nucleoside triphosphate hydrolases"/>
    <property type="match status" value="1"/>
</dbReference>
<evidence type="ECO:0000313" key="5">
    <source>
        <dbReference type="EMBL" id="AZG17320.1"/>
    </source>
</evidence>
<keyword evidence="2" id="KW-0547">Nucleotide-binding</keyword>
<keyword evidence="3" id="KW-0067">ATP-binding</keyword>
<sequence>MRFFERSRKGLVPEASGGIMVISGAGAARAGQAPTATATIHAEPSLSIPEVSEVGCTEVRTTDDLPPFARALYDDLSLAQSLRHQICPVLIEAPADGHRGKFAFILLADMRYSDYTDEILRQAKLRWDAADPLFYTATPQVMTALSRGVEGSVRQEGVQTTGLRNASGLWQTFLAAAQFAKREQASDIHFEVKDNSELSQIRFAIDGHLVLPPEFRLRTTDLLDMLSHVFQKGKGGSHGVFSRVQPQQTSIRTVVDGVPMVFRWASMQSADGHVTVMRMNPENATTTQVDFVKDLHFFQQQADVIDRCTMQMGGGVVLVGTVGSGKTTTAHAVMQRLPSWMNKMSIEDPVELMAHGTHHFSVARQLDGSNREEDPFIVAKRQLKRMNPHFVMIGEVRDFESAGLFRDVAGAGLRAMTTLHAPSATAATDRLADSELQIPRSVLATPGFVNLYVYQALLAKTCECGHHGEEAKAILGATKLHRIERLFQFDVENIRVRREAGCEKCRRANLPDLNGIRGRVMAAEMFEPDELDLMYIRDARAIELQAHQREKRVTGFDVPDSTGKSVFEVAMYHVFAGTVDPRQAERILSLDAYEAKLKRMKGARA</sequence>
<geneLocation type="plasmid" evidence="5">
    <name>unnamed2</name>
</geneLocation>